<organism evidence="4 5">
    <name type="scientific">Micromonospora echinofusca</name>
    <dbReference type="NCBI Taxonomy" id="47858"/>
    <lineage>
        <taxon>Bacteria</taxon>
        <taxon>Bacillati</taxon>
        <taxon>Actinomycetota</taxon>
        <taxon>Actinomycetes</taxon>
        <taxon>Micromonosporales</taxon>
        <taxon>Micromonosporaceae</taxon>
        <taxon>Micromonospora</taxon>
    </lineage>
</organism>
<evidence type="ECO:0000256" key="2">
    <source>
        <dbReference type="SAM" id="Phobius"/>
    </source>
</evidence>
<gene>
    <name evidence="4" type="ORF">GSF22_02900</name>
</gene>
<reference evidence="4 5" key="1">
    <citation type="submission" date="2019-12" db="EMBL/GenBank/DDBJ databases">
        <title>Whole genome sequencing of endophytic Actinobacterium Micromonospora sp. MPMI6T.</title>
        <authorList>
            <person name="Evv R."/>
            <person name="Podile A.R."/>
        </authorList>
    </citation>
    <scope>NUCLEOTIDE SEQUENCE [LARGE SCALE GENOMIC DNA]</scope>
    <source>
        <strain evidence="4 5">MPMI6</strain>
    </source>
</reference>
<keyword evidence="5" id="KW-1185">Reference proteome</keyword>
<protein>
    <submittedName>
        <fullName evidence="4">Tat pathway signal protein</fullName>
    </submittedName>
</protein>
<dbReference type="Gene3D" id="3.60.10.10">
    <property type="entry name" value="Endonuclease/exonuclease/phosphatase"/>
    <property type="match status" value="1"/>
</dbReference>
<accession>A0ABS3VKB7</accession>
<evidence type="ECO:0000256" key="1">
    <source>
        <dbReference type="SAM" id="MobiDB-lite"/>
    </source>
</evidence>
<feature type="transmembrane region" description="Helical" evidence="2">
    <location>
        <begin position="75"/>
        <end position="98"/>
    </location>
</feature>
<dbReference type="InterPro" id="IPR005135">
    <property type="entry name" value="Endo/exonuclease/phosphatase"/>
</dbReference>
<dbReference type="SUPFAM" id="SSF56219">
    <property type="entry name" value="DNase I-like"/>
    <property type="match status" value="1"/>
</dbReference>
<dbReference type="Pfam" id="PF03372">
    <property type="entry name" value="Exo_endo_phos"/>
    <property type="match status" value="1"/>
</dbReference>
<keyword evidence="2" id="KW-0472">Membrane</keyword>
<evidence type="ECO:0000313" key="5">
    <source>
        <dbReference type="Proteomes" id="UP000823521"/>
    </source>
</evidence>
<dbReference type="Proteomes" id="UP000823521">
    <property type="component" value="Unassembled WGS sequence"/>
</dbReference>
<feature type="domain" description="Endonuclease/exonuclease/phosphatase" evidence="3">
    <location>
        <begin position="150"/>
        <end position="383"/>
    </location>
</feature>
<proteinExistence type="predicted"/>
<feature type="region of interest" description="Disordered" evidence="1">
    <location>
        <begin position="1"/>
        <end position="35"/>
    </location>
</feature>
<evidence type="ECO:0000259" key="3">
    <source>
        <dbReference type="Pfam" id="PF03372"/>
    </source>
</evidence>
<keyword evidence="2" id="KW-1133">Transmembrane helix</keyword>
<dbReference type="RefSeq" id="WP_208811144.1">
    <property type="nucleotide sequence ID" value="NZ_WVUH01000010.1"/>
</dbReference>
<dbReference type="EMBL" id="WVUH01000010">
    <property type="protein sequence ID" value="MBO4204960.1"/>
    <property type="molecule type" value="Genomic_DNA"/>
</dbReference>
<dbReference type="InterPro" id="IPR036691">
    <property type="entry name" value="Endo/exonu/phosph_ase_sf"/>
</dbReference>
<comment type="caution">
    <text evidence="4">The sequence shown here is derived from an EMBL/GenBank/DDBJ whole genome shotgun (WGS) entry which is preliminary data.</text>
</comment>
<feature type="compositionally biased region" description="Low complexity" evidence="1">
    <location>
        <begin position="16"/>
        <end position="33"/>
    </location>
</feature>
<name>A0ABS3VKB7_MICEH</name>
<feature type="transmembrane region" description="Helical" evidence="2">
    <location>
        <begin position="45"/>
        <end position="63"/>
    </location>
</feature>
<evidence type="ECO:0000313" key="4">
    <source>
        <dbReference type="EMBL" id="MBO4204960.1"/>
    </source>
</evidence>
<sequence>MTRPTPLAPDRDAPDGRAAGPSAAPGAPAGTGPVPRPRWCPATRLVLTVAVGWLLLVVGHRVFTGRWWFWLLPDLAPPLAYAVVPLLVAAAVPAARLLRRPLPARPRAVVLAATAGAFALGLPHAGLHPAALAGGDPPPVPAGALRVLVWNTGYWDQADEPDRFLRFLVDQRADLYLLQEYLHWDTTAGLAGARPVDAVDRLRAAFPGFTVVARGELLTVSRFPVLARPPVGPDAALPADADFGQVFTAAKVLRTDLRIGDRVLSAYNVHLPVQVNLAPHRFLDFVAERDRARRTQLRALTADLAGNPYPVLVGGDLNTTPAMGDLRGLRDRLRDAADAGTDLHPVTWPAGPLPAWRLDWALVSPTVRVHRYALDSPRGLSDHRTQTVLLSLPEEP</sequence>
<keyword evidence="2" id="KW-0812">Transmembrane</keyword>